<dbReference type="OMA" id="PKWSNCF"/>
<evidence type="ECO:0000313" key="4">
    <source>
        <dbReference type="Proteomes" id="UP000015100"/>
    </source>
</evidence>
<dbReference type="Proteomes" id="UP000015100">
    <property type="component" value="Unassembled WGS sequence"/>
</dbReference>
<dbReference type="EMBL" id="AQGS01001233">
    <property type="protein sequence ID" value="EPS35179.1"/>
    <property type="molecule type" value="Genomic_DNA"/>
</dbReference>
<sequence>MATLQLHRRISLSDLEALEAPVISSQPAPPPLPEYSEYKPGSREEFYKDLEAYQAAAQIHAQHKAAPASPTAHDLAPSYDSIGDIALPTIRETHVFKKRLLKTLRAIHEFAELRRRTPKWSNCFALPFKVRIVLAAGLFLGMICGLLVMGIIYRQAGGMLALGFFLVAHIGINFFLIRTHIVKTRLIQALEVALEQVERFERIDDVSFARMKKGINVTLSPLFWIQSERRMREAIPDSARVVLPPPVHVDIPPPPLEDLETASHAGTEQRQPQQQEGEGEAGPSRTAAAGSS</sequence>
<name>S7ZXK1_DACHA</name>
<protein>
    <submittedName>
        <fullName evidence="3">Uncharacterized protein</fullName>
    </submittedName>
</protein>
<organism evidence="3 4">
    <name type="scientific">Dactylellina haptotyla (strain CBS 200.50)</name>
    <name type="common">Nematode-trapping fungus</name>
    <name type="synonym">Monacrosporium haptotylum</name>
    <dbReference type="NCBI Taxonomy" id="1284197"/>
    <lineage>
        <taxon>Eukaryota</taxon>
        <taxon>Fungi</taxon>
        <taxon>Dikarya</taxon>
        <taxon>Ascomycota</taxon>
        <taxon>Pezizomycotina</taxon>
        <taxon>Orbiliomycetes</taxon>
        <taxon>Orbiliales</taxon>
        <taxon>Orbiliaceae</taxon>
        <taxon>Dactylellina</taxon>
    </lineage>
</organism>
<accession>S7ZXK1</accession>
<comment type="caution">
    <text evidence="3">The sequence shown here is derived from an EMBL/GenBank/DDBJ whole genome shotgun (WGS) entry which is preliminary data.</text>
</comment>
<evidence type="ECO:0000256" key="2">
    <source>
        <dbReference type="SAM" id="Phobius"/>
    </source>
</evidence>
<dbReference type="HOGENOM" id="CLU_990383_0_0_1"/>
<keyword evidence="2" id="KW-0812">Transmembrane</keyword>
<reference evidence="3 4" key="1">
    <citation type="journal article" date="2013" name="PLoS Genet.">
        <title>Genomic mechanisms accounting for the adaptation to parasitism in nematode-trapping fungi.</title>
        <authorList>
            <person name="Meerupati T."/>
            <person name="Andersson K.M."/>
            <person name="Friman E."/>
            <person name="Kumar D."/>
            <person name="Tunlid A."/>
            <person name="Ahren D."/>
        </authorList>
    </citation>
    <scope>NUCLEOTIDE SEQUENCE [LARGE SCALE GENOMIC DNA]</scope>
    <source>
        <strain evidence="3 4">CBS 200.50</strain>
    </source>
</reference>
<keyword evidence="2" id="KW-0472">Membrane</keyword>
<keyword evidence="2" id="KW-1133">Transmembrane helix</keyword>
<dbReference type="AlphaFoldDB" id="S7ZXK1"/>
<feature type="transmembrane region" description="Helical" evidence="2">
    <location>
        <begin position="159"/>
        <end position="177"/>
    </location>
</feature>
<reference evidence="4" key="2">
    <citation type="submission" date="2013-04" db="EMBL/GenBank/DDBJ databases">
        <title>Genomic mechanisms accounting for the adaptation to parasitism in nematode-trapping fungi.</title>
        <authorList>
            <person name="Ahren D.G."/>
        </authorList>
    </citation>
    <scope>NUCLEOTIDE SEQUENCE [LARGE SCALE GENOMIC DNA]</scope>
    <source>
        <strain evidence="4">CBS 200.50</strain>
    </source>
</reference>
<feature type="compositionally biased region" description="Low complexity" evidence="1">
    <location>
        <begin position="266"/>
        <end position="276"/>
    </location>
</feature>
<proteinExistence type="predicted"/>
<evidence type="ECO:0000256" key="1">
    <source>
        <dbReference type="SAM" id="MobiDB-lite"/>
    </source>
</evidence>
<keyword evidence="4" id="KW-1185">Reference proteome</keyword>
<dbReference type="OrthoDB" id="5338534at2759"/>
<feature type="compositionally biased region" description="Pro residues" evidence="1">
    <location>
        <begin position="246"/>
        <end position="256"/>
    </location>
</feature>
<evidence type="ECO:0000313" key="3">
    <source>
        <dbReference type="EMBL" id="EPS35179.1"/>
    </source>
</evidence>
<feature type="region of interest" description="Disordered" evidence="1">
    <location>
        <begin position="246"/>
        <end position="292"/>
    </location>
</feature>
<gene>
    <name evidence="3" type="ORF">H072_11489</name>
</gene>
<feature type="transmembrane region" description="Helical" evidence="2">
    <location>
        <begin position="132"/>
        <end position="153"/>
    </location>
</feature>